<evidence type="ECO:0000313" key="2">
    <source>
        <dbReference type="EMBL" id="MBB3168918.1"/>
    </source>
</evidence>
<gene>
    <name evidence="2" type="ORF">FHS30_002126</name>
</gene>
<protein>
    <submittedName>
        <fullName evidence="2">Uncharacterized protein</fullName>
    </submittedName>
</protein>
<dbReference type="Proteomes" id="UP000559987">
    <property type="component" value="Unassembled WGS sequence"/>
</dbReference>
<reference evidence="2 3" key="1">
    <citation type="submission" date="2020-08" db="EMBL/GenBank/DDBJ databases">
        <title>Genomic Encyclopedia of Type Strains, Phase III (KMG-III): the genomes of soil and plant-associated and newly described type strains.</title>
        <authorList>
            <person name="Whitman W."/>
        </authorList>
    </citation>
    <scope>NUCLEOTIDE SEQUENCE [LARGE SCALE GENOMIC DNA]</scope>
    <source>
        <strain evidence="2 3">CECT 8571</strain>
    </source>
</reference>
<evidence type="ECO:0000256" key="1">
    <source>
        <dbReference type="SAM" id="SignalP"/>
    </source>
</evidence>
<dbReference type="EMBL" id="JACHXZ010000003">
    <property type="protein sequence ID" value="MBB3168918.1"/>
    <property type="molecule type" value="Genomic_DNA"/>
</dbReference>
<organism evidence="2 3">
    <name type="scientific">Simiduia aestuariiviva</name>
    <dbReference type="NCBI Taxonomy" id="1510459"/>
    <lineage>
        <taxon>Bacteria</taxon>
        <taxon>Pseudomonadati</taxon>
        <taxon>Pseudomonadota</taxon>
        <taxon>Gammaproteobacteria</taxon>
        <taxon>Cellvibrionales</taxon>
        <taxon>Cellvibrionaceae</taxon>
        <taxon>Simiduia</taxon>
    </lineage>
</organism>
<keyword evidence="1" id="KW-0732">Signal</keyword>
<keyword evidence="3" id="KW-1185">Reference proteome</keyword>
<comment type="caution">
    <text evidence="2">The sequence shown here is derived from an EMBL/GenBank/DDBJ whole genome shotgun (WGS) entry which is preliminary data.</text>
</comment>
<proteinExistence type="predicted"/>
<dbReference type="AlphaFoldDB" id="A0A839UTT9"/>
<feature type="signal peptide" evidence="1">
    <location>
        <begin position="1"/>
        <end position="22"/>
    </location>
</feature>
<sequence>MNTLRSLCLSALTLVASASAMAATPSIQAPTPSIDTQWALAAVEEAPSQYDAAPVAQPVLVAQDANSWKFTDVINGQLIEIQVTEIVATMAQKIAQHTAKSALDLAGL</sequence>
<accession>A0A839UTT9</accession>
<name>A0A839UTT9_9GAMM</name>
<feature type="chain" id="PRO_5032921423" evidence="1">
    <location>
        <begin position="23"/>
        <end position="108"/>
    </location>
</feature>
<evidence type="ECO:0000313" key="3">
    <source>
        <dbReference type="Proteomes" id="UP000559987"/>
    </source>
</evidence>
<dbReference type="RefSeq" id="WP_183910429.1">
    <property type="nucleotide sequence ID" value="NZ_JACHXZ010000003.1"/>
</dbReference>